<keyword evidence="2" id="KW-0808">Transferase</keyword>
<accession>A0A1G8Z376</accession>
<protein>
    <submittedName>
        <fullName evidence="5">Serine/threonine-protein kinase HipA</fullName>
    </submittedName>
</protein>
<dbReference type="PANTHER" id="PTHR37419:SF1">
    <property type="entry name" value="SERINE_THREONINE-PROTEIN KINASE TOXIN HIPA"/>
    <property type="match status" value="1"/>
</dbReference>
<keyword evidence="3 5" id="KW-0418">Kinase</keyword>
<dbReference type="EMBL" id="FNEE01000011">
    <property type="protein sequence ID" value="SDK09572.1"/>
    <property type="molecule type" value="Genomic_DNA"/>
</dbReference>
<dbReference type="GO" id="GO:0004674">
    <property type="term" value="F:protein serine/threonine kinase activity"/>
    <property type="evidence" value="ECO:0007669"/>
    <property type="project" value="TreeGrafter"/>
</dbReference>
<organism evidence="5 6">
    <name type="scientific">Mesorhizobium muleiense</name>
    <dbReference type="NCBI Taxonomy" id="1004279"/>
    <lineage>
        <taxon>Bacteria</taxon>
        <taxon>Pseudomonadati</taxon>
        <taxon>Pseudomonadota</taxon>
        <taxon>Alphaproteobacteria</taxon>
        <taxon>Hyphomicrobiales</taxon>
        <taxon>Phyllobacteriaceae</taxon>
        <taxon>Mesorhizobium</taxon>
    </lineage>
</organism>
<name>A0A1G8Z376_9HYPH</name>
<evidence type="ECO:0000259" key="4">
    <source>
        <dbReference type="Pfam" id="PF07804"/>
    </source>
</evidence>
<gene>
    <name evidence="5" type="ORF">SAMN05428953_111159</name>
</gene>
<feature type="domain" description="HipA-like C-terminal" evidence="4">
    <location>
        <begin position="342"/>
        <end position="576"/>
    </location>
</feature>
<dbReference type="InterPro" id="IPR052028">
    <property type="entry name" value="HipA_Ser/Thr_kinase"/>
</dbReference>
<dbReference type="InterPro" id="IPR012893">
    <property type="entry name" value="HipA-like_C"/>
</dbReference>
<keyword evidence="6" id="KW-1185">Reference proteome</keyword>
<dbReference type="RefSeq" id="WP_091595876.1">
    <property type="nucleotide sequence ID" value="NZ_FNEE01000011.1"/>
</dbReference>
<evidence type="ECO:0000313" key="5">
    <source>
        <dbReference type="EMBL" id="SDK09572.1"/>
    </source>
</evidence>
<dbReference type="Proteomes" id="UP000198894">
    <property type="component" value="Unassembled WGS sequence"/>
</dbReference>
<dbReference type="GO" id="GO:0005829">
    <property type="term" value="C:cytosol"/>
    <property type="evidence" value="ECO:0007669"/>
    <property type="project" value="TreeGrafter"/>
</dbReference>
<evidence type="ECO:0000256" key="2">
    <source>
        <dbReference type="ARBA" id="ARBA00022679"/>
    </source>
</evidence>
<comment type="similarity">
    <text evidence="1">Belongs to the HipA Ser/Thr kinase family.</text>
</comment>
<evidence type="ECO:0000256" key="3">
    <source>
        <dbReference type="ARBA" id="ARBA00022777"/>
    </source>
</evidence>
<dbReference type="AlphaFoldDB" id="A0A1G8Z376"/>
<sequence length="612" mass="67538">MALHLVGENIDKTRSHYQAETGKLVQLMRGIYVDAGEDIEATILKHAVRIAKYLYPNAYLSAASAVLLGPTRDGRLFLSGRRIQRRRLRLLEIIQNAAPDHPSVAQAIVDDGMGEFRIDVSSMRQRFLEAFRLRSEHAASIGETMREAIANRLIEQYGSAQGAADATWALARANQWYREGEHAERFFLRPPLTTEPARNGAALDLIVAWHGAPLGNLTHDGFEWRWNADDQGPPLVRQTTPGKLPPFILSLLPEGWLESVLNDRDERATLRSGKRYMSNITIVERASDLSALPPDILLTRLNGFTRNTVFTGQYAGPGRGDLEQSFERNLAQIFERTDTPRLSGVQIKAPMFLSADGTLSPSIGRPFTHILKPAGTGGFEALPVIEWQSLALGSAAGFKTPATALVPMPDGMPPALLVERFDIRTSLEDKHLLALEDFCSVLGVPTEAKYDGTMERIARALRPLSTSPEEDVLLVLKRSLFAWLIADGDMHLKNMALLEIAEPGSTQFSSVRMAPLYDAVTTRVFPRLEKDRMALKLNGKDDRLRRADFKAFASTAGLKAADADTSIDDLVAALSRALNHLELPPPLSDGSQGAKMAEQMRAIVHERIEGFA</sequence>
<dbReference type="PANTHER" id="PTHR37419">
    <property type="entry name" value="SERINE/THREONINE-PROTEIN KINASE TOXIN HIPA"/>
    <property type="match status" value="1"/>
</dbReference>
<proteinExistence type="inferred from homology"/>
<evidence type="ECO:0000256" key="1">
    <source>
        <dbReference type="ARBA" id="ARBA00010164"/>
    </source>
</evidence>
<reference evidence="6" key="1">
    <citation type="submission" date="2016-10" db="EMBL/GenBank/DDBJ databases">
        <authorList>
            <person name="Varghese N."/>
            <person name="Submissions S."/>
        </authorList>
    </citation>
    <scope>NUCLEOTIDE SEQUENCE [LARGE SCALE GENOMIC DNA]</scope>
    <source>
        <strain evidence="6">CGMCC 1.11022</strain>
    </source>
</reference>
<evidence type="ECO:0000313" key="6">
    <source>
        <dbReference type="Proteomes" id="UP000198894"/>
    </source>
</evidence>
<dbReference type="Pfam" id="PF07804">
    <property type="entry name" value="HipA_C"/>
    <property type="match status" value="1"/>
</dbReference>